<reference evidence="1 2" key="1">
    <citation type="journal article" date="2020" name="Genome Biol. Evol.">
        <title>Comparative genomics of Sclerotiniaceae.</title>
        <authorList>
            <person name="Valero Jimenez C.A."/>
            <person name="Steentjes M."/>
            <person name="Scholten O.E."/>
            <person name="Van Kan J.A.L."/>
        </authorList>
    </citation>
    <scope>NUCLEOTIDE SEQUENCE [LARGE SCALE GENOMIC DNA]</scope>
    <source>
        <strain evidence="1 2">MUCL 94</strain>
    </source>
</reference>
<protein>
    <submittedName>
        <fullName evidence="1">Uncharacterized protein</fullName>
    </submittedName>
</protein>
<proteinExistence type="predicted"/>
<dbReference type="Proteomes" id="UP000710849">
    <property type="component" value="Unassembled WGS sequence"/>
</dbReference>
<accession>A0A9P5ISE1</accession>
<gene>
    <name evidence="1" type="ORF">EAE97_004150</name>
</gene>
<sequence length="221" mass="25589">MNLYHRVESSPTLSQEEITAAIMCRAANVARYYCDNRAGNHRHQPNQYWDACDKHPNPALRNLRYLETLQEPPCSGTLNSPLLEDSHITHLLALVFAVSKDCPLATGAPNARENIFDNVERYSQYLNERPRLDQKYTGYGNHPRHPIRPDSLDPQKADVVGYASDLQNLEGIWIPEDINLERRRAPIRIDVMNRLVYQLFRAKIDYQEAWVCTHRRLPAEL</sequence>
<evidence type="ECO:0000313" key="2">
    <source>
        <dbReference type="Proteomes" id="UP000710849"/>
    </source>
</evidence>
<dbReference type="RefSeq" id="XP_038734106.1">
    <property type="nucleotide sequence ID" value="XM_038874662.1"/>
</dbReference>
<dbReference type="AlphaFoldDB" id="A0A9P5ISE1"/>
<keyword evidence="2" id="KW-1185">Reference proteome</keyword>
<dbReference type="EMBL" id="RCSW01000007">
    <property type="protein sequence ID" value="KAF7946901.1"/>
    <property type="molecule type" value="Genomic_DNA"/>
</dbReference>
<evidence type="ECO:0000313" key="1">
    <source>
        <dbReference type="EMBL" id="KAF7946901.1"/>
    </source>
</evidence>
<dbReference type="GeneID" id="62147739"/>
<name>A0A9P5ISE1_9HELO</name>
<organism evidence="1 2">
    <name type="scientific">Botrytis byssoidea</name>
    <dbReference type="NCBI Taxonomy" id="139641"/>
    <lineage>
        <taxon>Eukaryota</taxon>
        <taxon>Fungi</taxon>
        <taxon>Dikarya</taxon>
        <taxon>Ascomycota</taxon>
        <taxon>Pezizomycotina</taxon>
        <taxon>Leotiomycetes</taxon>
        <taxon>Helotiales</taxon>
        <taxon>Sclerotiniaceae</taxon>
        <taxon>Botrytis</taxon>
    </lineage>
</organism>
<comment type="caution">
    <text evidence="1">The sequence shown here is derived from an EMBL/GenBank/DDBJ whole genome shotgun (WGS) entry which is preliminary data.</text>
</comment>